<dbReference type="PANTHER" id="PTHR11972:SF178">
    <property type="entry name" value="FERRIC REDUCTASE TRANSMEMBRANE COMPONENT 8-RELATED"/>
    <property type="match status" value="1"/>
</dbReference>
<evidence type="ECO:0000256" key="6">
    <source>
        <dbReference type="ARBA" id="ARBA00022989"/>
    </source>
</evidence>
<gene>
    <name evidence="13" type="ORF">C6P40_005027</name>
</gene>
<feature type="transmembrane region" description="Helical" evidence="11">
    <location>
        <begin position="256"/>
        <end position="273"/>
    </location>
</feature>
<dbReference type="PANTHER" id="PTHR11972">
    <property type="entry name" value="NADPH OXIDASE"/>
    <property type="match status" value="1"/>
</dbReference>
<dbReference type="OrthoDB" id="10006946at2759"/>
<feature type="transmembrane region" description="Helical" evidence="11">
    <location>
        <begin position="170"/>
        <end position="188"/>
    </location>
</feature>
<evidence type="ECO:0000256" key="10">
    <source>
        <dbReference type="SAM" id="MobiDB-lite"/>
    </source>
</evidence>
<evidence type="ECO:0000256" key="5">
    <source>
        <dbReference type="ARBA" id="ARBA00022982"/>
    </source>
</evidence>
<dbReference type="GO" id="GO:0005886">
    <property type="term" value="C:plasma membrane"/>
    <property type="evidence" value="ECO:0007669"/>
    <property type="project" value="TreeGrafter"/>
</dbReference>
<evidence type="ECO:0000256" key="2">
    <source>
        <dbReference type="ARBA" id="ARBA00022630"/>
    </source>
</evidence>
<evidence type="ECO:0000256" key="9">
    <source>
        <dbReference type="ARBA" id="ARBA00023136"/>
    </source>
</evidence>
<keyword evidence="5" id="KW-0249">Electron transport</keyword>
<feature type="transmembrane region" description="Helical" evidence="11">
    <location>
        <begin position="104"/>
        <end position="121"/>
    </location>
</feature>
<protein>
    <recommendedName>
        <fullName evidence="12">Ferric oxidoreductase domain-containing protein</fullName>
    </recommendedName>
</protein>
<evidence type="ECO:0000256" key="3">
    <source>
        <dbReference type="ARBA" id="ARBA00022692"/>
    </source>
</evidence>
<dbReference type="AlphaFoldDB" id="A0A9P6WRC9"/>
<keyword evidence="9 11" id="KW-0472">Membrane</keyword>
<comment type="subcellular location">
    <subcellularLocation>
        <location evidence="1">Membrane</location>
        <topology evidence="1">Multi-pass membrane protein</topology>
    </subcellularLocation>
</comment>
<evidence type="ECO:0000313" key="14">
    <source>
        <dbReference type="Proteomes" id="UP000697127"/>
    </source>
</evidence>
<feature type="region of interest" description="Disordered" evidence="10">
    <location>
        <begin position="539"/>
        <end position="624"/>
    </location>
</feature>
<dbReference type="SFLD" id="SFLDS00052">
    <property type="entry name" value="Ferric_Reductase_Domain"/>
    <property type="match status" value="1"/>
</dbReference>
<feature type="transmembrane region" description="Helical" evidence="11">
    <location>
        <begin position="423"/>
        <end position="442"/>
    </location>
</feature>
<keyword evidence="7" id="KW-0560">Oxidoreductase</keyword>
<dbReference type="GO" id="GO:0033215">
    <property type="term" value="P:reductive iron assimilation"/>
    <property type="evidence" value="ECO:0007669"/>
    <property type="project" value="TreeGrafter"/>
</dbReference>
<dbReference type="InterPro" id="IPR013130">
    <property type="entry name" value="Fe3_Rdtase_TM_dom"/>
</dbReference>
<evidence type="ECO:0000259" key="12">
    <source>
        <dbReference type="Pfam" id="PF01794"/>
    </source>
</evidence>
<dbReference type="SFLD" id="SFLDG01168">
    <property type="entry name" value="Ferric_reductase_subgroup_(FRE"/>
    <property type="match status" value="1"/>
</dbReference>
<evidence type="ECO:0000313" key="13">
    <source>
        <dbReference type="EMBL" id="KAG0691108.1"/>
    </source>
</evidence>
<evidence type="ECO:0000256" key="11">
    <source>
        <dbReference type="SAM" id="Phobius"/>
    </source>
</evidence>
<proteinExistence type="predicted"/>
<feature type="compositionally biased region" description="Polar residues" evidence="10">
    <location>
        <begin position="1"/>
        <end position="19"/>
    </location>
</feature>
<evidence type="ECO:0000256" key="7">
    <source>
        <dbReference type="ARBA" id="ARBA00023002"/>
    </source>
</evidence>
<feature type="compositionally biased region" description="Low complexity" evidence="10">
    <location>
        <begin position="596"/>
        <end position="619"/>
    </location>
</feature>
<feature type="region of interest" description="Disordered" evidence="10">
    <location>
        <begin position="1"/>
        <end position="34"/>
    </location>
</feature>
<feature type="domain" description="Ferric oxidoreductase" evidence="12">
    <location>
        <begin position="135"/>
        <end position="247"/>
    </location>
</feature>
<feature type="transmembrane region" description="Helical" evidence="11">
    <location>
        <begin position="53"/>
        <end position="72"/>
    </location>
</feature>
<keyword evidence="6 11" id="KW-1133">Transmembrane helix</keyword>
<evidence type="ECO:0000256" key="8">
    <source>
        <dbReference type="ARBA" id="ARBA00023065"/>
    </source>
</evidence>
<dbReference type="SFLD" id="SFLDF00463">
    <property type="entry name" value="AIM14"/>
    <property type="match status" value="1"/>
</dbReference>
<organism evidence="13 14">
    <name type="scientific">Pichia californica</name>
    <dbReference type="NCBI Taxonomy" id="460514"/>
    <lineage>
        <taxon>Eukaryota</taxon>
        <taxon>Fungi</taxon>
        <taxon>Dikarya</taxon>
        <taxon>Ascomycota</taxon>
        <taxon>Saccharomycotina</taxon>
        <taxon>Pichiomycetes</taxon>
        <taxon>Pichiales</taxon>
        <taxon>Pichiaceae</taxon>
        <taxon>Pichia</taxon>
    </lineage>
</organism>
<feature type="transmembrane region" description="Helical" evidence="11">
    <location>
        <begin position="232"/>
        <end position="250"/>
    </location>
</feature>
<comment type="caution">
    <text evidence="13">The sequence shown here is derived from an EMBL/GenBank/DDBJ whole genome shotgun (WGS) entry which is preliminary data.</text>
</comment>
<dbReference type="InterPro" id="IPR050369">
    <property type="entry name" value="RBOH/FRE"/>
</dbReference>
<accession>A0A9P6WRC9</accession>
<evidence type="ECO:0000256" key="1">
    <source>
        <dbReference type="ARBA" id="ARBA00004141"/>
    </source>
</evidence>
<sequence length="943" mass="107815">MILSTESTTTIFSNPTSNPGHKHPIFRNPIDHGTPDPRFGTDWKFQRKQITTFYGYLTFFITVVFIIILPWWNRVSNYFYYKFLQLSRSLKLNPKISVLKINPMSAQMIVFWSIVLSILSLSQTNWDLRFIAARLGRVPVYCLPTVLFLTLRPSPLSDVLYLQLLPIHKWLSRIVIIQSLLHTIAYIYIMHQSNSFYKLTRFDNLNGIYAMLAFLIILITSLPFIRRHFYKVFFINHYICTWIVTITLYLHVRPGIPYLTALNCFILIYQIYYKFKISRLAIVSTMKISDQMLVADMPNNSITKQFSLPGCHIRLIDYNSNHSKIWNLLKMILIPIQHPYTLASLPVDKSQKLIIRIGNYKLTDNTKYYITGSYLPHLPFIKGVSSTNNNTHNTHNTSFSMIAAANSTNNMNSLLVQTKVQKCLIVVGGSAISFALPILRVLNYNGSMVKIIWVIRDHEDLKVLDYFQNYLINDDCIDIYITGKYTQAEKTNFKDAMAELHKRKREYDLKQETEILSGGYSYFNSTKLAQNQQENNVENYHSGYNDVHNLKDKNNNGNNNDKNNDKNNDNINDNNNDFTNDNNNNNKNTCSSGNTHSNHSSVDSLTSSNNSLTSNVFSSPNKREENENNIILKNNNNGSSPLNPDHSKNYGSFIFDTQLDKLHRKSCIDFKSHNEKISTSYNDETIDIELHDDEKYKRNYSLLRNKNINSVSILTPSAGVGYNVNNISNEHSTSGKVSSNELLTKFPFYKTNVPTVYNSENSTSLNKSTQNDSVIQTTSPRSRGKNALNNTAIIPSAFNSPINHKLLSGSVSISTSSALYDDLENYWVLKHSFSSIEFGRPKLGLQYYSWCIGSSCMGPLVDLKSGKAVCYNLREDPASGYQINEMFSNDIFLANRKARFSERNGEPDENIWVIGAGPDGLVDNVRLWANDCGFSFHEESFII</sequence>
<dbReference type="Pfam" id="PF01794">
    <property type="entry name" value="Ferric_reduct"/>
    <property type="match status" value="1"/>
</dbReference>
<reference evidence="13" key="1">
    <citation type="submission" date="2020-11" db="EMBL/GenBank/DDBJ databases">
        <title>Kefir isolates.</title>
        <authorList>
            <person name="Marcisauskas S."/>
            <person name="Kim Y."/>
            <person name="Blasche S."/>
        </authorList>
    </citation>
    <scope>NUCLEOTIDE SEQUENCE</scope>
    <source>
        <strain evidence="13">Olga-1</strain>
    </source>
</reference>
<name>A0A9P6WRC9_9ASCO</name>
<keyword evidence="4" id="KW-0274">FAD</keyword>
<keyword evidence="14" id="KW-1185">Reference proteome</keyword>
<dbReference type="Proteomes" id="UP000697127">
    <property type="component" value="Unassembled WGS sequence"/>
</dbReference>
<feature type="region of interest" description="Disordered" evidence="10">
    <location>
        <begin position="760"/>
        <end position="783"/>
    </location>
</feature>
<feature type="compositionally biased region" description="Low complexity" evidence="10">
    <location>
        <begin position="569"/>
        <end position="588"/>
    </location>
</feature>
<feature type="transmembrane region" description="Helical" evidence="11">
    <location>
        <begin position="208"/>
        <end position="225"/>
    </location>
</feature>
<dbReference type="EMBL" id="PUHW01000008">
    <property type="protein sequence ID" value="KAG0691108.1"/>
    <property type="molecule type" value="Genomic_DNA"/>
</dbReference>
<keyword evidence="8" id="KW-0406">Ion transport</keyword>
<keyword evidence="3 11" id="KW-0812">Transmembrane</keyword>
<keyword evidence="8" id="KW-0813">Transport</keyword>
<evidence type="ECO:0000256" key="4">
    <source>
        <dbReference type="ARBA" id="ARBA00022827"/>
    </source>
</evidence>
<dbReference type="GO" id="GO:0000293">
    <property type="term" value="F:ferric-chelate reductase activity"/>
    <property type="evidence" value="ECO:0007669"/>
    <property type="project" value="TreeGrafter"/>
</dbReference>
<keyword evidence="2" id="KW-0285">Flavoprotein</keyword>